<dbReference type="Proteomes" id="UP000216433">
    <property type="component" value="Unassembled WGS sequence"/>
</dbReference>
<dbReference type="GO" id="GO:0050660">
    <property type="term" value="F:flavin adenine dinucleotide binding"/>
    <property type="evidence" value="ECO:0007669"/>
    <property type="project" value="TreeGrafter"/>
</dbReference>
<feature type="compositionally biased region" description="Low complexity" evidence="2">
    <location>
        <begin position="465"/>
        <end position="475"/>
    </location>
</feature>
<gene>
    <name evidence="3" type="ORF">CEK00_14695</name>
</gene>
<evidence type="ECO:0000256" key="2">
    <source>
        <dbReference type="SAM" id="MobiDB-lite"/>
    </source>
</evidence>
<feature type="region of interest" description="Disordered" evidence="2">
    <location>
        <begin position="452"/>
        <end position="475"/>
    </location>
</feature>
<dbReference type="SUPFAM" id="SSF51905">
    <property type="entry name" value="FAD/NAD(P)-binding domain"/>
    <property type="match status" value="2"/>
</dbReference>
<dbReference type="InterPro" id="IPR036188">
    <property type="entry name" value="FAD/NAD-bd_sf"/>
</dbReference>
<dbReference type="Gene3D" id="3.50.50.60">
    <property type="entry name" value="FAD/NAD(P)-binding domain"/>
    <property type="match status" value="2"/>
</dbReference>
<protein>
    <submittedName>
        <fullName evidence="3">Pyridine nucleotide-disulfide oxidoreductase</fullName>
    </submittedName>
</protein>
<dbReference type="RefSeq" id="WP_095378307.1">
    <property type="nucleotide sequence ID" value="NZ_JAEDVB010000027.1"/>
</dbReference>
<proteinExistence type="predicted"/>
<evidence type="ECO:0000313" key="3">
    <source>
        <dbReference type="EMBL" id="PAM69982.1"/>
    </source>
</evidence>
<evidence type="ECO:0000256" key="1">
    <source>
        <dbReference type="ARBA" id="ARBA00023002"/>
    </source>
</evidence>
<accession>A0A270NF76</accession>
<comment type="caution">
    <text evidence="3">The sequence shown here is derived from an EMBL/GenBank/DDBJ whole genome shotgun (WGS) entry which is preliminary data.</text>
</comment>
<dbReference type="InterPro" id="IPR050982">
    <property type="entry name" value="Auxin_biosynth/cation_transpt"/>
</dbReference>
<keyword evidence="1" id="KW-0560">Oxidoreductase</keyword>
<dbReference type="PRINTS" id="PR00469">
    <property type="entry name" value="PNDRDTASEII"/>
</dbReference>
<sequence length="475" mass="51029">MHGPTLVISLDSPSPFPPRLPGCLPARLPLVIIGAGQAGLSLSALLQEAGVEHRVLEAETVGASWRRRWDSFQTNTANATMALHGHAYAGDDPEGFMGAPEVIRRLRDYADERSLPISEGCVVHRVGPESGGYAIDSSRGLIHAQAVVVATGEYRRARLPRAPFAPAAGLTMLHSSDYRGPGQLPEGAVLVIGGGQSGAQIAQDLRDGGRSVYWSLAERHSHTRRLRGKDSMTWWDMAGRIHQHVSQSAAVLAGEPDALRKARTAEFPLISGKGSAGLGSSISLLAMHRAGIRLLGRLQEFNGNTARFADVRPQLRAAIEATRAEYAYLDSLASAYYATRPEPRTDDARYIPEEVYLHWEPEPSPCELDLPSTDIRSVVLATGFVAEWPWLDVQGALDAHGYPLGEFGVSPQPGLFFIGMHNLQRMSSSFLCNGGRDARDLLPAILRHLGEGGGTDSGTVKQGGRRATPGGARPA</sequence>
<organism evidence="3 4">
    <name type="scientific">Stenotrophomonas maltophilia</name>
    <name type="common">Pseudomonas maltophilia</name>
    <name type="synonym">Xanthomonas maltophilia</name>
    <dbReference type="NCBI Taxonomy" id="40324"/>
    <lineage>
        <taxon>Bacteria</taxon>
        <taxon>Pseudomonadati</taxon>
        <taxon>Pseudomonadota</taxon>
        <taxon>Gammaproteobacteria</taxon>
        <taxon>Lysobacterales</taxon>
        <taxon>Lysobacteraceae</taxon>
        <taxon>Stenotrophomonas</taxon>
        <taxon>Stenotrophomonas maltophilia group</taxon>
    </lineage>
</organism>
<dbReference type="EMBL" id="NJGC01000017">
    <property type="protein sequence ID" value="PAM69982.1"/>
    <property type="molecule type" value="Genomic_DNA"/>
</dbReference>
<dbReference type="PRINTS" id="PR00368">
    <property type="entry name" value="FADPNR"/>
</dbReference>
<dbReference type="PANTHER" id="PTHR43539:SF78">
    <property type="entry name" value="FLAVIN-CONTAINING MONOOXYGENASE"/>
    <property type="match status" value="1"/>
</dbReference>
<dbReference type="PANTHER" id="PTHR43539">
    <property type="entry name" value="FLAVIN-BINDING MONOOXYGENASE-LIKE PROTEIN (AFU_ORTHOLOGUE AFUA_4G09220)"/>
    <property type="match status" value="1"/>
</dbReference>
<name>A0A270NF76_STEMA</name>
<evidence type="ECO:0000313" key="4">
    <source>
        <dbReference type="Proteomes" id="UP000216433"/>
    </source>
</evidence>
<reference evidence="3 4" key="1">
    <citation type="submission" date="2017-06" db="EMBL/GenBank/DDBJ databases">
        <title>Genome sequencing and assembly of Stenotrophomonas maltophilia DF07.</title>
        <authorList>
            <person name="Iyer R."/>
        </authorList>
    </citation>
    <scope>NUCLEOTIDE SEQUENCE [LARGE SCALE GENOMIC DNA]</scope>
    <source>
        <strain evidence="3 4">DF07</strain>
    </source>
</reference>
<dbReference type="GO" id="GO:0004497">
    <property type="term" value="F:monooxygenase activity"/>
    <property type="evidence" value="ECO:0007669"/>
    <property type="project" value="TreeGrafter"/>
</dbReference>
<dbReference type="AlphaFoldDB" id="A0A270NF76"/>
<dbReference type="Pfam" id="PF13738">
    <property type="entry name" value="Pyr_redox_3"/>
    <property type="match status" value="1"/>
</dbReference>